<dbReference type="Gene3D" id="3.60.21.10">
    <property type="match status" value="1"/>
</dbReference>
<gene>
    <name evidence="2" type="primary">prpE_1</name>
    <name evidence="2" type="ORF">Mal52_23860</name>
</gene>
<proteinExistence type="predicted"/>
<evidence type="ECO:0000313" key="2">
    <source>
        <dbReference type="EMBL" id="QDU43908.1"/>
    </source>
</evidence>
<accession>A0A517ZN79</accession>
<dbReference type="GO" id="GO:0004081">
    <property type="term" value="F:bis(5'-nucleosyl)-tetraphosphatase (asymmetrical) activity"/>
    <property type="evidence" value="ECO:0007669"/>
    <property type="project" value="UniProtKB-EC"/>
</dbReference>
<dbReference type="GO" id="GO:0005737">
    <property type="term" value="C:cytoplasm"/>
    <property type="evidence" value="ECO:0007669"/>
    <property type="project" value="TreeGrafter"/>
</dbReference>
<dbReference type="EC" id="3.6.1.17" evidence="2"/>
<dbReference type="EMBL" id="CP036276">
    <property type="protein sequence ID" value="QDU43908.1"/>
    <property type="molecule type" value="Genomic_DNA"/>
</dbReference>
<organism evidence="2 3">
    <name type="scientific">Symmachiella dynata</name>
    <dbReference type="NCBI Taxonomy" id="2527995"/>
    <lineage>
        <taxon>Bacteria</taxon>
        <taxon>Pseudomonadati</taxon>
        <taxon>Planctomycetota</taxon>
        <taxon>Planctomycetia</taxon>
        <taxon>Planctomycetales</taxon>
        <taxon>Planctomycetaceae</taxon>
        <taxon>Symmachiella</taxon>
    </lineage>
</organism>
<keyword evidence="2" id="KW-0378">Hydrolase</keyword>
<reference evidence="2 3" key="1">
    <citation type="submission" date="2019-02" db="EMBL/GenBank/DDBJ databases">
        <title>Deep-cultivation of Planctomycetes and their phenomic and genomic characterization uncovers novel biology.</title>
        <authorList>
            <person name="Wiegand S."/>
            <person name="Jogler M."/>
            <person name="Boedeker C."/>
            <person name="Pinto D."/>
            <person name="Vollmers J."/>
            <person name="Rivas-Marin E."/>
            <person name="Kohn T."/>
            <person name="Peeters S.H."/>
            <person name="Heuer A."/>
            <person name="Rast P."/>
            <person name="Oberbeckmann S."/>
            <person name="Bunk B."/>
            <person name="Jeske O."/>
            <person name="Meyerdierks A."/>
            <person name="Storesund J.E."/>
            <person name="Kallscheuer N."/>
            <person name="Luecker S."/>
            <person name="Lage O.M."/>
            <person name="Pohl T."/>
            <person name="Merkel B.J."/>
            <person name="Hornburger P."/>
            <person name="Mueller R.-W."/>
            <person name="Bruemmer F."/>
            <person name="Labrenz M."/>
            <person name="Spormann A.M."/>
            <person name="Op den Camp H."/>
            <person name="Overmann J."/>
            <person name="Amann R."/>
            <person name="Jetten M.S.M."/>
            <person name="Mascher T."/>
            <person name="Medema M.H."/>
            <person name="Devos D.P."/>
            <person name="Kaster A.-K."/>
            <person name="Ovreas L."/>
            <person name="Rohde M."/>
            <person name="Galperin M.Y."/>
            <person name="Jogler C."/>
        </authorList>
    </citation>
    <scope>NUCLEOTIDE SEQUENCE [LARGE SCALE GENOMIC DNA]</scope>
    <source>
        <strain evidence="2 3">Mal52</strain>
    </source>
</reference>
<sequence>MPISRCILRRRGNRDRCHELPERSNIPGRFRIAISLPLKNCASEIDRFDVLVRGRIITFPRLTWYSLRIRQPQKKAFLERYLQEVRRKSTISLATIWGVPSPAGREKQTSNLGKCDCIMYDIIGDIHGHADELSELLGNLGYDRQSGYYAHPLRTAVFVGDFIDRGPQIREVLQIVRPMVEAGSARAVMGNHEFNAIAWSTLHPTENHRYLREHTEKNNGQFAATWTQLSTDELASAIDWFRTLPMWLALEGINVVHACWQPSHQETITAALKQYGGVTTDFMVEATNQGSDLYLAVDDVLKGKEFPLPEGITYRDKDGNLRTNVRVRWFESPEGKSLRDYALPPAPLAPDTPLSESMVDTRAIYAADAPPVFLGHYWLWSDHPTRLATNVACVDYSVAKDGILCAYRWNGEQEIVDKNFLWVASRS</sequence>
<evidence type="ECO:0000313" key="3">
    <source>
        <dbReference type="Proteomes" id="UP000319383"/>
    </source>
</evidence>
<dbReference type="GO" id="GO:0016791">
    <property type="term" value="F:phosphatase activity"/>
    <property type="evidence" value="ECO:0007669"/>
    <property type="project" value="TreeGrafter"/>
</dbReference>
<protein>
    <submittedName>
        <fullName evidence="2">Bis(5'-nucleosyl)-tetraphosphatase PrpE [asymmetrical]</fullName>
        <ecNumber evidence="2">3.6.1.17</ecNumber>
    </submittedName>
</protein>
<evidence type="ECO:0000259" key="1">
    <source>
        <dbReference type="Pfam" id="PF00149"/>
    </source>
</evidence>
<dbReference type="PANTHER" id="PTHR42850:SF7">
    <property type="entry name" value="BIS(5'-NUCLEOSYL)-TETRAPHOSPHATASE PRPE [ASYMMETRICAL]"/>
    <property type="match status" value="1"/>
</dbReference>
<feature type="domain" description="Calcineurin-like phosphoesterase" evidence="1">
    <location>
        <begin position="122"/>
        <end position="247"/>
    </location>
</feature>
<keyword evidence="3" id="KW-1185">Reference proteome</keyword>
<dbReference type="Pfam" id="PF00149">
    <property type="entry name" value="Metallophos"/>
    <property type="match status" value="1"/>
</dbReference>
<dbReference type="InterPro" id="IPR029052">
    <property type="entry name" value="Metallo-depent_PP-like"/>
</dbReference>
<dbReference type="Proteomes" id="UP000319383">
    <property type="component" value="Chromosome"/>
</dbReference>
<dbReference type="PANTHER" id="PTHR42850">
    <property type="entry name" value="METALLOPHOSPHOESTERASE"/>
    <property type="match status" value="1"/>
</dbReference>
<dbReference type="InterPro" id="IPR004843">
    <property type="entry name" value="Calcineurin-like_PHP"/>
</dbReference>
<dbReference type="KEGG" id="sdyn:Mal52_23860"/>
<dbReference type="SUPFAM" id="SSF56300">
    <property type="entry name" value="Metallo-dependent phosphatases"/>
    <property type="match status" value="1"/>
</dbReference>
<dbReference type="AlphaFoldDB" id="A0A517ZN79"/>
<dbReference type="InterPro" id="IPR050126">
    <property type="entry name" value="Ap4A_hydrolase"/>
</dbReference>
<name>A0A517ZN79_9PLAN</name>